<feature type="domain" description="Major facilitator superfamily (MFS) profile" evidence="9">
    <location>
        <begin position="18"/>
        <end position="437"/>
    </location>
</feature>
<evidence type="ECO:0000256" key="1">
    <source>
        <dbReference type="ARBA" id="ARBA00004141"/>
    </source>
</evidence>
<proteinExistence type="inferred from homology"/>
<sequence length="464" mass="47930">MTRWSGADGALAFALARVALLTACCGLLFGYSTASIAGWLDEIAREFDLDTSGKEYFTVSLVFFCFVGAVAAGPAARTLGRRMALLIAFALAIAGYGLTLFHPGLWWLIGARVLIGLAVGLSSMVGPMYAAEATPARHRGSVVSLFQLAVTLGILAAYAVPLALEDPTRWASAIGGGGIIALVGILALASVPESPIWLDAAGRGRDAAFAAAKLGFLHQPQMDSARADAPGAKGSAGLETFGALLRNRTVVAVLLLCCGMFILQNLSGIDGILYYAPTIFIELGFTPGLAALGATFGLGVINVAATIVAIATVDRLGRRPLAIVGSLAMIVGLLGVVAAQTQDYPMLGLVGLCVYIAAFAISLGPLPYVLMSELVPSKIRETGIAAASATSWLFNALVALFFLTGVSLVGLSGVFFFFAAVCGVALAISMIWLPETKGRNLDAIEDNVTAGMPLRRLGDTAPVG</sequence>
<dbReference type="PROSITE" id="PS00217">
    <property type="entry name" value="SUGAR_TRANSPORT_2"/>
    <property type="match status" value="1"/>
</dbReference>
<feature type="transmembrane region" description="Helical" evidence="8">
    <location>
        <begin position="142"/>
        <end position="164"/>
    </location>
</feature>
<reference evidence="10 11" key="1">
    <citation type="submission" date="2022-04" db="EMBL/GenBank/DDBJ databases">
        <authorList>
            <person name="Ye Y.-Q."/>
            <person name="Du Z.-J."/>
        </authorList>
    </citation>
    <scope>NUCLEOTIDE SEQUENCE [LARGE SCALE GENOMIC DNA]</scope>
    <source>
        <strain evidence="10 11">A6E488</strain>
    </source>
</reference>
<dbReference type="RefSeq" id="WP_261616267.1">
    <property type="nucleotide sequence ID" value="NZ_JALIDZ010000005.1"/>
</dbReference>
<dbReference type="AlphaFoldDB" id="A0AAW5R1V7"/>
<gene>
    <name evidence="10" type="ORF">MUB46_12570</name>
</gene>
<feature type="transmembrane region" description="Helical" evidence="8">
    <location>
        <begin position="346"/>
        <end position="370"/>
    </location>
</feature>
<keyword evidence="11" id="KW-1185">Reference proteome</keyword>
<dbReference type="InterPro" id="IPR020846">
    <property type="entry name" value="MFS_dom"/>
</dbReference>
<organism evidence="10 11">
    <name type="scientific">Microbaculum marinisediminis</name>
    <dbReference type="NCBI Taxonomy" id="2931392"/>
    <lineage>
        <taxon>Bacteria</taxon>
        <taxon>Pseudomonadati</taxon>
        <taxon>Pseudomonadota</taxon>
        <taxon>Alphaproteobacteria</taxon>
        <taxon>Hyphomicrobiales</taxon>
        <taxon>Tepidamorphaceae</taxon>
        <taxon>Microbaculum</taxon>
    </lineage>
</organism>
<feature type="transmembrane region" description="Helical" evidence="8">
    <location>
        <begin position="170"/>
        <end position="189"/>
    </location>
</feature>
<evidence type="ECO:0000256" key="3">
    <source>
        <dbReference type="ARBA" id="ARBA00022448"/>
    </source>
</evidence>
<dbReference type="GO" id="GO:0022857">
    <property type="term" value="F:transmembrane transporter activity"/>
    <property type="evidence" value="ECO:0007669"/>
    <property type="project" value="InterPro"/>
</dbReference>
<dbReference type="PANTHER" id="PTHR48020">
    <property type="entry name" value="PROTON MYO-INOSITOL COTRANSPORTER"/>
    <property type="match status" value="1"/>
</dbReference>
<keyword evidence="3 7" id="KW-0813">Transport</keyword>
<feature type="transmembrane region" description="Helical" evidence="8">
    <location>
        <begin position="382"/>
        <end position="403"/>
    </location>
</feature>
<dbReference type="Gene3D" id="1.20.1250.20">
    <property type="entry name" value="MFS general substrate transporter like domains"/>
    <property type="match status" value="1"/>
</dbReference>
<dbReference type="GO" id="GO:0016020">
    <property type="term" value="C:membrane"/>
    <property type="evidence" value="ECO:0007669"/>
    <property type="project" value="UniProtKB-SubCell"/>
</dbReference>
<evidence type="ECO:0000313" key="11">
    <source>
        <dbReference type="Proteomes" id="UP001320898"/>
    </source>
</evidence>
<feature type="transmembrane region" description="Helical" evidence="8">
    <location>
        <begin position="250"/>
        <end position="276"/>
    </location>
</feature>
<accession>A0AAW5R1V7</accession>
<dbReference type="SUPFAM" id="SSF103473">
    <property type="entry name" value="MFS general substrate transporter"/>
    <property type="match status" value="1"/>
</dbReference>
<dbReference type="InterPro" id="IPR050814">
    <property type="entry name" value="Myo-inositol_Transporter"/>
</dbReference>
<evidence type="ECO:0000259" key="9">
    <source>
        <dbReference type="PROSITE" id="PS50850"/>
    </source>
</evidence>
<dbReference type="Proteomes" id="UP001320898">
    <property type="component" value="Unassembled WGS sequence"/>
</dbReference>
<evidence type="ECO:0000256" key="4">
    <source>
        <dbReference type="ARBA" id="ARBA00022692"/>
    </source>
</evidence>
<dbReference type="InterPro" id="IPR003663">
    <property type="entry name" value="Sugar/inositol_transpt"/>
</dbReference>
<protein>
    <submittedName>
        <fullName evidence="10">Sugar porter family MFS transporter</fullName>
    </submittedName>
</protein>
<dbReference type="NCBIfam" id="TIGR00879">
    <property type="entry name" value="SP"/>
    <property type="match status" value="1"/>
</dbReference>
<dbReference type="PROSITE" id="PS50850">
    <property type="entry name" value="MFS"/>
    <property type="match status" value="1"/>
</dbReference>
<keyword evidence="6 8" id="KW-0472">Membrane</keyword>
<keyword evidence="5 8" id="KW-1133">Transmembrane helix</keyword>
<feature type="transmembrane region" description="Helical" evidence="8">
    <location>
        <begin position="58"/>
        <end position="76"/>
    </location>
</feature>
<evidence type="ECO:0000256" key="6">
    <source>
        <dbReference type="ARBA" id="ARBA00023136"/>
    </source>
</evidence>
<dbReference type="EMBL" id="JALIDZ010000005">
    <property type="protein sequence ID" value="MCT8972691.1"/>
    <property type="molecule type" value="Genomic_DNA"/>
</dbReference>
<feature type="transmembrane region" description="Helical" evidence="8">
    <location>
        <begin position="320"/>
        <end position="340"/>
    </location>
</feature>
<dbReference type="InterPro" id="IPR005829">
    <property type="entry name" value="Sugar_transporter_CS"/>
</dbReference>
<keyword evidence="4 8" id="KW-0812">Transmembrane</keyword>
<evidence type="ECO:0000256" key="2">
    <source>
        <dbReference type="ARBA" id="ARBA00010992"/>
    </source>
</evidence>
<dbReference type="InterPro" id="IPR005828">
    <property type="entry name" value="MFS_sugar_transport-like"/>
</dbReference>
<feature type="transmembrane region" description="Helical" evidence="8">
    <location>
        <begin position="83"/>
        <end position="101"/>
    </location>
</feature>
<feature type="transmembrane region" description="Helical" evidence="8">
    <location>
        <begin position="288"/>
        <end position="313"/>
    </location>
</feature>
<evidence type="ECO:0000256" key="7">
    <source>
        <dbReference type="RuleBase" id="RU003346"/>
    </source>
</evidence>
<dbReference type="PROSITE" id="PS00216">
    <property type="entry name" value="SUGAR_TRANSPORT_1"/>
    <property type="match status" value="1"/>
</dbReference>
<feature type="transmembrane region" description="Helical" evidence="8">
    <location>
        <begin position="107"/>
        <end position="130"/>
    </location>
</feature>
<comment type="subcellular location">
    <subcellularLocation>
        <location evidence="1">Membrane</location>
        <topology evidence="1">Multi-pass membrane protein</topology>
    </subcellularLocation>
</comment>
<dbReference type="InterPro" id="IPR036259">
    <property type="entry name" value="MFS_trans_sf"/>
</dbReference>
<dbReference type="PRINTS" id="PR00171">
    <property type="entry name" value="SUGRTRNSPORT"/>
</dbReference>
<comment type="similarity">
    <text evidence="2 7">Belongs to the major facilitator superfamily. Sugar transporter (TC 2.A.1.1) family.</text>
</comment>
<evidence type="ECO:0000256" key="5">
    <source>
        <dbReference type="ARBA" id="ARBA00022989"/>
    </source>
</evidence>
<feature type="transmembrane region" description="Helical" evidence="8">
    <location>
        <begin position="409"/>
        <end position="433"/>
    </location>
</feature>
<name>A0AAW5R1V7_9HYPH</name>
<dbReference type="PANTHER" id="PTHR48020:SF12">
    <property type="entry name" value="PROTON MYO-INOSITOL COTRANSPORTER"/>
    <property type="match status" value="1"/>
</dbReference>
<evidence type="ECO:0000313" key="10">
    <source>
        <dbReference type="EMBL" id="MCT8972691.1"/>
    </source>
</evidence>
<dbReference type="Pfam" id="PF00083">
    <property type="entry name" value="Sugar_tr"/>
    <property type="match status" value="1"/>
</dbReference>
<comment type="caution">
    <text evidence="10">The sequence shown here is derived from an EMBL/GenBank/DDBJ whole genome shotgun (WGS) entry which is preliminary data.</text>
</comment>
<evidence type="ECO:0000256" key="8">
    <source>
        <dbReference type="SAM" id="Phobius"/>
    </source>
</evidence>